<protein>
    <recommendedName>
        <fullName evidence="3">Kinesin motor domain-containing protein</fullName>
    </recommendedName>
</protein>
<dbReference type="EMBL" id="GG698900">
    <property type="protein sequence ID" value="EEU44409.1"/>
    <property type="molecule type" value="Genomic_DNA"/>
</dbReference>
<keyword evidence="1" id="KW-0547">Nucleotide-binding</keyword>
<dbReference type="GO" id="GO:0016887">
    <property type="term" value="F:ATP hydrolysis activity"/>
    <property type="evidence" value="ECO:0007669"/>
    <property type="project" value="TreeGrafter"/>
</dbReference>
<feature type="binding site" evidence="1">
    <location>
        <begin position="143"/>
        <end position="150"/>
    </location>
    <ligand>
        <name>ATP</name>
        <dbReference type="ChEBI" id="CHEBI:30616"/>
    </ligand>
</feature>
<proteinExistence type="inferred from homology"/>
<sequence>MDQFTLENALRYQVLVDRFKPAPTKGKPVTEEPNPAITIATRLRPMLEYEKEAGLLTGVFPRAQPAGTVDLHELRRTFRGAPGLAVSMSLTLAEYPNDEQSFSFRVDRVFGSDDTTEAIYKELVKPLVPWAWGGGVSTMFAYGQTGSGKTYTVSGLERLTAETLFSDEVDGSRSIFISIIELAGNSAFDLLNLRKPVSILEDSFGSTHLAGASEYNVTDAATLLKHINNAASFRRTASTQKNDSSSRSHAICKIRLENPRLPQADDGLLYLIDLAGSEAARDVTAHSAERMKEAREINASLSVLKDCIRGRASIDAGTAAPGKKLYVPFRQSALTKVLKHVFDPAAERSCKTVVVACVNPSFLDVGASKNTLRYGEMLRVPVPKAVAPKYEVAKPSTWSHEQLQEWIGKNSGTPPVSAEILAPQETGKQLLRLPVPEFITRCLKTQGVTMEQAAAFQSKFWRLRVDSQRPSNVKPKAEQKDTDGEAPSDKPGQHGLSSRDPRPEMSQVPFKERIRPGMVVSWNPPDDTPGFYRLPGRNLVTILSAEDETSCRCASVVPGVMPGAFEVYLWQQVVAKVEHMEAEVLLEYDVATRYYYETL</sequence>
<dbReference type="GO" id="GO:0005874">
    <property type="term" value="C:microtubule"/>
    <property type="evidence" value="ECO:0007669"/>
    <property type="project" value="TreeGrafter"/>
</dbReference>
<dbReference type="Gene3D" id="3.40.850.10">
    <property type="entry name" value="Kinesin motor domain"/>
    <property type="match status" value="1"/>
</dbReference>
<dbReference type="GO" id="GO:0005524">
    <property type="term" value="F:ATP binding"/>
    <property type="evidence" value="ECO:0007669"/>
    <property type="project" value="UniProtKB-UniRule"/>
</dbReference>
<evidence type="ECO:0000256" key="2">
    <source>
        <dbReference type="SAM" id="MobiDB-lite"/>
    </source>
</evidence>
<gene>
    <name evidence="4" type="ORF">NECHADRAFT_48605</name>
</gene>
<evidence type="ECO:0000256" key="1">
    <source>
        <dbReference type="PROSITE-ProRule" id="PRU00283"/>
    </source>
</evidence>
<comment type="similarity">
    <text evidence="1">Belongs to the TRAFAC class myosin-kinesin ATPase superfamily. Kinesin family.</text>
</comment>
<dbReference type="GO" id="GO:0008017">
    <property type="term" value="F:microtubule binding"/>
    <property type="evidence" value="ECO:0007669"/>
    <property type="project" value="InterPro"/>
</dbReference>
<dbReference type="SMART" id="SM00129">
    <property type="entry name" value="KISc"/>
    <property type="match status" value="1"/>
</dbReference>
<dbReference type="OMA" id="AFEIYLW"/>
<dbReference type="VEuPathDB" id="FungiDB:NECHADRAFT_48605"/>
<dbReference type="SUPFAM" id="SSF52540">
    <property type="entry name" value="P-loop containing nucleoside triphosphate hydrolases"/>
    <property type="match status" value="1"/>
</dbReference>
<dbReference type="GO" id="GO:0003777">
    <property type="term" value="F:microtubule motor activity"/>
    <property type="evidence" value="ECO:0007669"/>
    <property type="project" value="InterPro"/>
</dbReference>
<dbReference type="GO" id="GO:0005871">
    <property type="term" value="C:kinesin complex"/>
    <property type="evidence" value="ECO:0007669"/>
    <property type="project" value="TreeGrafter"/>
</dbReference>
<dbReference type="eggNOG" id="KOG0246">
    <property type="taxonomic scope" value="Eukaryota"/>
</dbReference>
<keyword evidence="1" id="KW-0505">Motor protein</keyword>
<dbReference type="PRINTS" id="PR00380">
    <property type="entry name" value="KINESINHEAVY"/>
</dbReference>
<dbReference type="PANTHER" id="PTHR24115">
    <property type="entry name" value="KINESIN-RELATED"/>
    <property type="match status" value="1"/>
</dbReference>
<dbReference type="InParanoid" id="C7YUG5"/>
<dbReference type="PANTHER" id="PTHR24115:SF0">
    <property type="entry name" value="FI21273P1-RELATED"/>
    <property type="match status" value="1"/>
</dbReference>
<dbReference type="RefSeq" id="XP_003050122.1">
    <property type="nucleotide sequence ID" value="XM_003050076.1"/>
</dbReference>
<dbReference type="AlphaFoldDB" id="C7YUG5"/>
<reference evidence="4 5" key="1">
    <citation type="journal article" date="2009" name="PLoS Genet.">
        <title>The genome of Nectria haematococca: contribution of supernumerary chromosomes to gene expansion.</title>
        <authorList>
            <person name="Coleman J.J."/>
            <person name="Rounsley S.D."/>
            <person name="Rodriguez-Carres M."/>
            <person name="Kuo A."/>
            <person name="Wasmann C.C."/>
            <person name="Grimwood J."/>
            <person name="Schmutz J."/>
            <person name="Taga M."/>
            <person name="White G.J."/>
            <person name="Zhou S."/>
            <person name="Schwartz D.C."/>
            <person name="Freitag M."/>
            <person name="Ma L.J."/>
            <person name="Danchin E.G."/>
            <person name="Henrissat B."/>
            <person name="Coutinho P.M."/>
            <person name="Nelson D.R."/>
            <person name="Straney D."/>
            <person name="Napoli C.A."/>
            <person name="Barker B.M."/>
            <person name="Gribskov M."/>
            <person name="Rep M."/>
            <person name="Kroken S."/>
            <person name="Molnar I."/>
            <person name="Rensing C."/>
            <person name="Kennell J.C."/>
            <person name="Zamora J."/>
            <person name="Farman M.L."/>
            <person name="Selker E.U."/>
            <person name="Salamov A."/>
            <person name="Shapiro H."/>
            <person name="Pangilinan J."/>
            <person name="Lindquist E."/>
            <person name="Lamers C."/>
            <person name="Grigoriev I.V."/>
            <person name="Geiser D.M."/>
            <person name="Covert S.F."/>
            <person name="Temporini E."/>
            <person name="Vanetten H.D."/>
        </authorList>
    </citation>
    <scope>NUCLEOTIDE SEQUENCE [LARGE SCALE GENOMIC DNA]</scope>
    <source>
        <strain evidence="5">ATCC MYA-4622 / CBS 123669 / FGSC 9596 / NRRL 45880 / 77-13-4</strain>
    </source>
</reference>
<dbReference type="PROSITE" id="PS50067">
    <property type="entry name" value="KINESIN_MOTOR_2"/>
    <property type="match status" value="1"/>
</dbReference>
<dbReference type="Proteomes" id="UP000005206">
    <property type="component" value="Chromosome 9"/>
</dbReference>
<feature type="region of interest" description="Disordered" evidence="2">
    <location>
        <begin position="467"/>
        <end position="507"/>
    </location>
</feature>
<dbReference type="Pfam" id="PF00225">
    <property type="entry name" value="Kinesin"/>
    <property type="match status" value="1"/>
</dbReference>
<dbReference type="KEGG" id="nhe:NECHADRAFT_48605"/>
<dbReference type="STRING" id="660122.C7YUG5"/>
<evidence type="ECO:0000259" key="3">
    <source>
        <dbReference type="PROSITE" id="PS50067"/>
    </source>
</evidence>
<accession>C7YUG5</accession>
<dbReference type="HOGENOM" id="CLU_001485_2_0_1"/>
<organism evidence="4 5">
    <name type="scientific">Fusarium vanettenii (strain ATCC MYA-4622 / CBS 123669 / FGSC 9596 / NRRL 45880 / 77-13-4)</name>
    <name type="common">Fusarium solani subsp. pisi</name>
    <dbReference type="NCBI Taxonomy" id="660122"/>
    <lineage>
        <taxon>Eukaryota</taxon>
        <taxon>Fungi</taxon>
        <taxon>Dikarya</taxon>
        <taxon>Ascomycota</taxon>
        <taxon>Pezizomycotina</taxon>
        <taxon>Sordariomycetes</taxon>
        <taxon>Hypocreomycetidae</taxon>
        <taxon>Hypocreales</taxon>
        <taxon>Nectriaceae</taxon>
        <taxon>Fusarium</taxon>
        <taxon>Fusarium solani species complex</taxon>
        <taxon>Fusarium vanettenii</taxon>
    </lineage>
</organism>
<keyword evidence="1" id="KW-0067">ATP-binding</keyword>
<dbReference type="GO" id="GO:0007018">
    <property type="term" value="P:microtubule-based movement"/>
    <property type="evidence" value="ECO:0007669"/>
    <property type="project" value="InterPro"/>
</dbReference>
<dbReference type="InterPro" id="IPR001752">
    <property type="entry name" value="Kinesin_motor_dom"/>
</dbReference>
<dbReference type="GeneID" id="9665560"/>
<dbReference type="InterPro" id="IPR027640">
    <property type="entry name" value="Kinesin-like_fam"/>
</dbReference>
<dbReference type="InterPro" id="IPR027417">
    <property type="entry name" value="P-loop_NTPase"/>
</dbReference>
<name>C7YUG5_FUSV7</name>
<keyword evidence="5" id="KW-1185">Reference proteome</keyword>
<dbReference type="GO" id="GO:0005819">
    <property type="term" value="C:spindle"/>
    <property type="evidence" value="ECO:0007669"/>
    <property type="project" value="TreeGrafter"/>
</dbReference>
<dbReference type="InterPro" id="IPR036961">
    <property type="entry name" value="Kinesin_motor_dom_sf"/>
</dbReference>
<feature type="domain" description="Kinesin motor" evidence="3">
    <location>
        <begin position="36"/>
        <end position="381"/>
    </location>
</feature>
<evidence type="ECO:0000313" key="4">
    <source>
        <dbReference type="EMBL" id="EEU44409.1"/>
    </source>
</evidence>
<dbReference type="OrthoDB" id="3176171at2759"/>
<evidence type="ECO:0000313" key="5">
    <source>
        <dbReference type="Proteomes" id="UP000005206"/>
    </source>
</evidence>
<feature type="compositionally biased region" description="Basic and acidic residues" evidence="2">
    <location>
        <begin position="475"/>
        <end position="503"/>
    </location>
</feature>